<organism evidence="3 4">
    <name type="scientific">Aerosticca soli</name>
    <dbReference type="NCBI Taxonomy" id="2010829"/>
    <lineage>
        <taxon>Bacteria</taxon>
        <taxon>Pseudomonadati</taxon>
        <taxon>Pseudomonadota</taxon>
        <taxon>Gammaproteobacteria</taxon>
        <taxon>Lysobacterales</taxon>
        <taxon>Rhodanobacteraceae</taxon>
        <taxon>Aerosticca</taxon>
    </lineage>
</organism>
<feature type="transmembrane region" description="Helical" evidence="1">
    <location>
        <begin position="70"/>
        <end position="89"/>
    </location>
</feature>
<feature type="transmembrane region" description="Helical" evidence="1">
    <location>
        <begin position="41"/>
        <end position="58"/>
    </location>
</feature>
<proteinExistence type="predicted"/>
<dbReference type="InterPro" id="IPR041017">
    <property type="entry name" value="Thioredoxin_10"/>
</dbReference>
<evidence type="ECO:0000256" key="1">
    <source>
        <dbReference type="SAM" id="Phobius"/>
    </source>
</evidence>
<accession>A0A2Z6E7Q9</accession>
<feature type="transmembrane region" description="Helical" evidence="1">
    <location>
        <begin position="142"/>
        <end position="166"/>
    </location>
</feature>
<dbReference type="RefSeq" id="WP_126539084.1">
    <property type="nucleotide sequence ID" value="NZ_AP018560.1"/>
</dbReference>
<dbReference type="SUPFAM" id="SSF52833">
    <property type="entry name" value="Thioredoxin-like"/>
    <property type="match status" value="1"/>
</dbReference>
<feature type="transmembrane region" description="Helical" evidence="1">
    <location>
        <begin position="6"/>
        <end position="29"/>
    </location>
</feature>
<dbReference type="GO" id="GO:0016209">
    <property type="term" value="F:antioxidant activity"/>
    <property type="evidence" value="ECO:0007669"/>
    <property type="project" value="InterPro"/>
</dbReference>
<dbReference type="PROSITE" id="PS51352">
    <property type="entry name" value="THIOREDOXIN_2"/>
    <property type="match status" value="1"/>
</dbReference>
<gene>
    <name evidence="3" type="ORF">ALSL_2186</name>
</gene>
<dbReference type="Pfam" id="PF17991">
    <property type="entry name" value="Thioredoxin_10"/>
    <property type="match status" value="1"/>
</dbReference>
<dbReference type="CDD" id="cd03012">
    <property type="entry name" value="TlpA_like_DipZ_like"/>
    <property type="match status" value="1"/>
</dbReference>
<dbReference type="PANTHER" id="PTHR42852:SF13">
    <property type="entry name" value="PROTEIN DIPZ"/>
    <property type="match status" value="1"/>
</dbReference>
<dbReference type="PANTHER" id="PTHR42852">
    <property type="entry name" value="THIOL:DISULFIDE INTERCHANGE PROTEIN DSBE"/>
    <property type="match status" value="1"/>
</dbReference>
<dbReference type="GO" id="GO:0016491">
    <property type="term" value="F:oxidoreductase activity"/>
    <property type="evidence" value="ECO:0007669"/>
    <property type="project" value="InterPro"/>
</dbReference>
<keyword evidence="1" id="KW-0472">Membrane</keyword>
<dbReference type="Proteomes" id="UP000270530">
    <property type="component" value="Chromosome"/>
</dbReference>
<dbReference type="InterPro" id="IPR050553">
    <property type="entry name" value="Thioredoxin_ResA/DsbE_sf"/>
</dbReference>
<evidence type="ECO:0000259" key="2">
    <source>
        <dbReference type="PROSITE" id="PS51352"/>
    </source>
</evidence>
<dbReference type="Gene3D" id="2.60.120.260">
    <property type="entry name" value="Galactose-binding domain-like"/>
    <property type="match status" value="1"/>
</dbReference>
<keyword evidence="1" id="KW-0812">Transmembrane</keyword>
<dbReference type="AlphaFoldDB" id="A0A2Z6E7Q9"/>
<name>A0A2Z6E7Q9_9GAMM</name>
<keyword evidence="1" id="KW-1133">Transmembrane helix</keyword>
<sequence length="546" mass="59076">MLAPMLIYVGGLLSLACPGLWLLLPFFGLAGTQTTFPRRGMPMLAGMTITATAMLYAGSRDGAWLPRIGLPLRAFALIALAGTALRRLAAREPSPLAAHRTGGPGRRALALGAAMGLAWLPDASPMADLIRTSAAHEESAPVAIMILLTYVLGAASVLVLAGELLVGIATAIRPSARLRRLGGALALAAAMLLVLRPPQGTASGESALERRLVDVLQAQSAQAAELPSRAAMPSLDGATAWLNSPPLDRTMLRGKVVLVDFWTYSCINCLRALPYVRAWYDKYKDHGLVVIGVHAPEFDFEKDPAHVRRAVRELGITYPVAIDDDYAIWNGFGNQYWPAHYFIDAQGIVRGRHYGEGDYARSEDTLRALLTEAGRRDLPAGYVQPRAQGAQAPDSQTPARSPETYLGHARAERFAGGRLLRDETGDYHPPARLAVDEWALAGRWRVGAQSVTALAANDRILYRFRGRDLHLVLAPMADGRAVRFRITLDGKPPAADHGVDVDADGNGTVTTQRLYQLVRQHEGNGEREFAIEFLDPGVRAYAFTFG</sequence>
<dbReference type="Gene3D" id="3.40.30.10">
    <property type="entry name" value="Glutaredoxin"/>
    <property type="match status" value="1"/>
</dbReference>
<evidence type="ECO:0000313" key="4">
    <source>
        <dbReference type="Proteomes" id="UP000270530"/>
    </source>
</evidence>
<dbReference type="InterPro" id="IPR013766">
    <property type="entry name" value="Thioredoxin_domain"/>
</dbReference>
<dbReference type="InterPro" id="IPR000866">
    <property type="entry name" value="AhpC/TSA"/>
</dbReference>
<evidence type="ECO:0000313" key="3">
    <source>
        <dbReference type="EMBL" id="BBD80812.1"/>
    </source>
</evidence>
<feature type="domain" description="Thioredoxin" evidence="2">
    <location>
        <begin position="220"/>
        <end position="375"/>
    </location>
</feature>
<dbReference type="EMBL" id="AP018560">
    <property type="protein sequence ID" value="BBD80812.1"/>
    <property type="molecule type" value="Genomic_DNA"/>
</dbReference>
<dbReference type="KEGG" id="rbd:ALSL_2186"/>
<reference evidence="4" key="1">
    <citation type="submission" date="2018-04" db="EMBL/GenBank/DDBJ databases">
        <authorList>
            <person name="Watanabe M."/>
            <person name="Kojima H."/>
        </authorList>
    </citation>
    <scope>NUCLEOTIDE SEQUENCE [LARGE SCALE GENOMIC DNA]</scope>
    <source>
        <strain evidence="4">Dysh456</strain>
    </source>
</reference>
<dbReference type="InterPro" id="IPR036249">
    <property type="entry name" value="Thioredoxin-like_sf"/>
</dbReference>
<protein>
    <submittedName>
        <fullName evidence="3">DipZ protein</fullName>
    </submittedName>
</protein>
<dbReference type="OrthoDB" id="9811352at2"/>
<reference evidence="4" key="2">
    <citation type="submission" date="2018-06" db="EMBL/GenBank/DDBJ databases">
        <title>Genome sequence of Rhodanobacteraceae bacterium strain Dysh456.</title>
        <authorList>
            <person name="Fukui M."/>
        </authorList>
    </citation>
    <scope>NUCLEOTIDE SEQUENCE [LARGE SCALE GENOMIC DNA]</scope>
    <source>
        <strain evidence="4">Dysh456</strain>
    </source>
</reference>
<keyword evidence="4" id="KW-1185">Reference proteome</keyword>
<dbReference type="Pfam" id="PF00578">
    <property type="entry name" value="AhpC-TSA"/>
    <property type="match status" value="1"/>
</dbReference>